<dbReference type="PROSITE" id="PS50294">
    <property type="entry name" value="WD_REPEATS_REGION"/>
    <property type="match status" value="5"/>
</dbReference>
<evidence type="ECO:0000313" key="6">
    <source>
        <dbReference type="EMBL" id="KAL3760391.1"/>
    </source>
</evidence>
<dbReference type="InterPro" id="IPR045241">
    <property type="entry name" value="Prp46/PLRG1-like"/>
</dbReference>
<dbReference type="AlphaFoldDB" id="A0ABD3MC82"/>
<dbReference type="SMART" id="SM00320">
    <property type="entry name" value="WD40"/>
    <property type="match status" value="7"/>
</dbReference>
<reference evidence="6 7" key="1">
    <citation type="submission" date="2024-10" db="EMBL/GenBank/DDBJ databases">
        <title>Updated reference genomes for cyclostephanoid diatoms.</title>
        <authorList>
            <person name="Roberts W.R."/>
            <person name="Alverson A.J."/>
        </authorList>
    </citation>
    <scope>NUCLEOTIDE SEQUENCE [LARGE SCALE GENOMIC DNA]</scope>
    <source>
        <strain evidence="6 7">AJA232-27</strain>
    </source>
</reference>
<name>A0ABD3MC82_9STRA</name>
<feature type="region of interest" description="Disordered" evidence="5">
    <location>
        <begin position="40"/>
        <end position="66"/>
    </location>
</feature>
<organism evidence="6 7">
    <name type="scientific">Discostella pseudostelligera</name>
    <dbReference type="NCBI Taxonomy" id="259834"/>
    <lineage>
        <taxon>Eukaryota</taxon>
        <taxon>Sar</taxon>
        <taxon>Stramenopiles</taxon>
        <taxon>Ochrophyta</taxon>
        <taxon>Bacillariophyta</taxon>
        <taxon>Coscinodiscophyceae</taxon>
        <taxon>Thalassiosirophycidae</taxon>
        <taxon>Stephanodiscales</taxon>
        <taxon>Stephanodiscaceae</taxon>
        <taxon>Discostella</taxon>
    </lineage>
</organism>
<dbReference type="InterPro" id="IPR020472">
    <property type="entry name" value="WD40_PAC1"/>
</dbReference>
<feature type="repeat" description="WD" evidence="4">
    <location>
        <begin position="357"/>
        <end position="398"/>
    </location>
</feature>
<feature type="repeat" description="WD" evidence="4">
    <location>
        <begin position="399"/>
        <end position="440"/>
    </location>
</feature>
<accession>A0ABD3MC82</accession>
<evidence type="ECO:0000256" key="5">
    <source>
        <dbReference type="SAM" id="MobiDB-lite"/>
    </source>
</evidence>
<dbReference type="InterPro" id="IPR036322">
    <property type="entry name" value="WD40_repeat_dom_sf"/>
</dbReference>
<dbReference type="PRINTS" id="PR00320">
    <property type="entry name" value="GPROTEINBRPT"/>
</dbReference>
<comment type="caution">
    <text evidence="6">The sequence shown here is derived from an EMBL/GenBank/DDBJ whole genome shotgun (WGS) entry which is preliminary data.</text>
</comment>
<dbReference type="FunFam" id="2.130.10.10:FF:000012">
    <property type="entry name" value="Putative pleiotropic regulator 1"/>
    <property type="match status" value="1"/>
</dbReference>
<dbReference type="CDD" id="cd00200">
    <property type="entry name" value="WD40"/>
    <property type="match status" value="1"/>
</dbReference>
<feature type="repeat" description="WD" evidence="4">
    <location>
        <begin position="482"/>
        <end position="522"/>
    </location>
</feature>
<dbReference type="InterPro" id="IPR015943">
    <property type="entry name" value="WD40/YVTN_repeat-like_dom_sf"/>
</dbReference>
<keyword evidence="2" id="KW-0677">Repeat</keyword>
<evidence type="ECO:0000313" key="7">
    <source>
        <dbReference type="Proteomes" id="UP001530293"/>
    </source>
</evidence>
<evidence type="ECO:0000256" key="1">
    <source>
        <dbReference type="ARBA" id="ARBA00022574"/>
    </source>
</evidence>
<evidence type="ECO:0000256" key="3">
    <source>
        <dbReference type="ARBA" id="ARBA00025726"/>
    </source>
</evidence>
<evidence type="ECO:0000256" key="4">
    <source>
        <dbReference type="PROSITE-ProRule" id="PRU00221"/>
    </source>
</evidence>
<dbReference type="Gene3D" id="2.130.10.10">
    <property type="entry name" value="YVTN repeat-like/Quinoprotein amine dehydrogenase"/>
    <property type="match status" value="1"/>
</dbReference>
<protein>
    <submittedName>
        <fullName evidence="6">Uncharacterized protein</fullName>
    </submittedName>
</protein>
<dbReference type="PROSITE" id="PS50082">
    <property type="entry name" value="WD_REPEATS_2"/>
    <property type="match status" value="5"/>
</dbReference>
<comment type="similarity">
    <text evidence="3">Belongs to the WD repeat PRL1/PRL2 family.</text>
</comment>
<keyword evidence="1 4" id="KW-0853">WD repeat</keyword>
<dbReference type="EMBL" id="JALLBG020000187">
    <property type="protein sequence ID" value="KAL3760391.1"/>
    <property type="molecule type" value="Genomic_DNA"/>
</dbReference>
<dbReference type="PROSITE" id="PS00678">
    <property type="entry name" value="WD_REPEATS_1"/>
    <property type="match status" value="2"/>
</dbReference>
<proteinExistence type="inferred from homology"/>
<dbReference type="InterPro" id="IPR019775">
    <property type="entry name" value="WD40_repeat_CS"/>
</dbReference>
<gene>
    <name evidence="6" type="ORF">ACHAWU_006183</name>
</gene>
<dbReference type="Pfam" id="PF00400">
    <property type="entry name" value="WD40"/>
    <property type="match status" value="7"/>
</dbReference>
<dbReference type="Proteomes" id="UP001530293">
    <property type="component" value="Unassembled WGS sequence"/>
</dbReference>
<evidence type="ECO:0000256" key="2">
    <source>
        <dbReference type="ARBA" id="ARBA00022737"/>
    </source>
</evidence>
<dbReference type="SUPFAM" id="SSF50978">
    <property type="entry name" value="WD40 repeat-like"/>
    <property type="match status" value="1"/>
</dbReference>
<feature type="repeat" description="WD" evidence="4">
    <location>
        <begin position="267"/>
        <end position="300"/>
    </location>
</feature>
<dbReference type="InterPro" id="IPR001680">
    <property type="entry name" value="WD40_rpt"/>
</dbReference>
<keyword evidence="7" id="KW-1185">Reference proteome</keyword>
<sequence length="592" mass="62903">MASSTTTTPPLLPLAPQSAHTSLKRARLLFDCGSGGGVGASNNVNSSKKKGSVGGGGGGGDDHETAATTSTTEGILAATHAFVPPLYDRNTSLHKLNIERKIRLLYPGEIDKLAWSGGDATAAVDEYDGENKKSAASATVRAVRELKQEALEKLRSGSGGGGGAELFSSAASNGGKIAGKEDRLVLHREQDLLKNTTASNTSSNSISIILSSSGTNGGNNETSAANRLGGGGGGGILVNRNTGSSSTFETSIPTPTWHAPWKLSTVLSSHLGWVRSVAFDPTNSYFATGGADRVIKLFDLAKACTASPDALMITLTGHISPVRGLAFSERHPYLFSAGEDKLIKCWDLETNQVIRHYHGHLSGVFALKLHPTLDILVTGGRDAVARVWDMRSKHQIHCLSGHDNTVGAILTKGTDPQIITGSYDSTIRLWDLAAGKCMTTLTHHKKSVRALAQPSFENTFISGAADNLKKWVGTDGRFIKNFTGHKAVINALAINDDGVVLSAADNGTMNFWDYKSGHCFQTSTTVAQPGSLDAENGIFAAEFDLTGTRLITCEADKTIKIWKEDENASTVSHPIDMGKWRKKCIAEAKRRY</sequence>
<dbReference type="PANTHER" id="PTHR19923:SF0">
    <property type="entry name" value="PLEIOTROPIC REGULATOR 1"/>
    <property type="match status" value="1"/>
</dbReference>
<feature type="repeat" description="WD" evidence="4">
    <location>
        <begin position="315"/>
        <end position="356"/>
    </location>
</feature>
<dbReference type="PANTHER" id="PTHR19923">
    <property type="entry name" value="WD40 REPEAT PROTEINPRL1/PRL2-RELATED"/>
    <property type="match status" value="1"/>
</dbReference>